<keyword evidence="1" id="KW-0378">Hydrolase</keyword>
<dbReference type="InterPro" id="IPR001969">
    <property type="entry name" value="Aspartic_peptidase_AS"/>
</dbReference>
<name>A0A7W7AZ60_9SPHN</name>
<evidence type="ECO:0000259" key="2">
    <source>
        <dbReference type="PROSITE" id="PS50175"/>
    </source>
</evidence>
<evidence type="ECO:0000256" key="1">
    <source>
        <dbReference type="ARBA" id="ARBA00022801"/>
    </source>
</evidence>
<keyword evidence="4" id="KW-1185">Reference proteome</keyword>
<dbReference type="PROSITE" id="PS50175">
    <property type="entry name" value="ASP_PROT_RETROV"/>
    <property type="match status" value="1"/>
</dbReference>
<dbReference type="EMBL" id="JACHNZ010000005">
    <property type="protein sequence ID" value="MBB4631048.1"/>
    <property type="molecule type" value="Genomic_DNA"/>
</dbReference>
<sequence>MHALAIAVLLAGGAAEPAPSPPGAAETVDFSADRSLRMTVPVSIGGRGPFDFVVDTGAERTVLSEELANTLGLGRTGSANVHSISGVGRFETVTVPSLSVTNTPVRNVRAPLFRRGDLGAEGLLGVDSLQSKAILIDFARQTIVITPASKTPDLEADDDSTIVIRARSRLGRLILADAAIGHRRIAVVIDTGAEHSVGNFAMRKAAVKRGKASLLIPTTLHDVAGGSVPAEIALVDDMRLGSVTLMGMPIAFADLPVFRQLGLDTRPAMLLGMNTLRAFEQVAVDFATRKVRFVVPGGGNRETDTRIAAAAP</sequence>
<proteinExistence type="predicted"/>
<dbReference type="AlphaFoldDB" id="A0A7W7AZ60"/>
<dbReference type="PROSITE" id="PS00141">
    <property type="entry name" value="ASP_PROTEASE"/>
    <property type="match status" value="1"/>
</dbReference>
<organism evidence="3 4">
    <name type="scientific">Sphingosinicella soli</name>
    <dbReference type="NCBI Taxonomy" id="333708"/>
    <lineage>
        <taxon>Bacteria</taxon>
        <taxon>Pseudomonadati</taxon>
        <taxon>Pseudomonadota</taxon>
        <taxon>Alphaproteobacteria</taxon>
        <taxon>Sphingomonadales</taxon>
        <taxon>Sphingosinicellaceae</taxon>
        <taxon>Sphingosinicella</taxon>
    </lineage>
</organism>
<evidence type="ECO:0000313" key="4">
    <source>
        <dbReference type="Proteomes" id="UP000566324"/>
    </source>
</evidence>
<dbReference type="CDD" id="cd05483">
    <property type="entry name" value="retropepsin_like_bacteria"/>
    <property type="match status" value="1"/>
</dbReference>
<dbReference type="RefSeq" id="WP_184065054.1">
    <property type="nucleotide sequence ID" value="NZ_JACHNZ010000005.1"/>
</dbReference>
<dbReference type="InterPro" id="IPR021109">
    <property type="entry name" value="Peptidase_aspartic_dom_sf"/>
</dbReference>
<keyword evidence="3" id="KW-0645">Protease</keyword>
<dbReference type="SUPFAM" id="SSF50630">
    <property type="entry name" value="Acid proteases"/>
    <property type="match status" value="2"/>
</dbReference>
<accession>A0A7W7AZ60</accession>
<comment type="caution">
    <text evidence="3">The sequence shown here is derived from an EMBL/GenBank/DDBJ whole genome shotgun (WGS) entry which is preliminary data.</text>
</comment>
<dbReference type="InterPro" id="IPR001995">
    <property type="entry name" value="Peptidase_A2_cat"/>
</dbReference>
<dbReference type="GO" id="GO:0006508">
    <property type="term" value="P:proteolysis"/>
    <property type="evidence" value="ECO:0007669"/>
    <property type="project" value="UniProtKB-KW"/>
</dbReference>
<dbReference type="Proteomes" id="UP000566324">
    <property type="component" value="Unassembled WGS sequence"/>
</dbReference>
<dbReference type="Pfam" id="PF13975">
    <property type="entry name" value="gag-asp_proteas"/>
    <property type="match status" value="1"/>
</dbReference>
<dbReference type="InterPro" id="IPR034122">
    <property type="entry name" value="Retropepsin-like_bacterial"/>
</dbReference>
<reference evidence="3 4" key="1">
    <citation type="submission" date="2020-08" db="EMBL/GenBank/DDBJ databases">
        <title>Genomic Encyclopedia of Type Strains, Phase IV (KMG-IV): sequencing the most valuable type-strain genomes for metagenomic binning, comparative biology and taxonomic classification.</title>
        <authorList>
            <person name="Goeker M."/>
        </authorList>
    </citation>
    <scope>NUCLEOTIDE SEQUENCE [LARGE SCALE GENOMIC DNA]</scope>
    <source>
        <strain evidence="3 4">DSM 17328</strain>
    </source>
</reference>
<evidence type="ECO:0000313" key="3">
    <source>
        <dbReference type="EMBL" id="MBB4631048.1"/>
    </source>
</evidence>
<gene>
    <name evidence="3" type="ORF">GGQ98_000655</name>
</gene>
<dbReference type="Pfam" id="PF13650">
    <property type="entry name" value="Asp_protease_2"/>
    <property type="match status" value="1"/>
</dbReference>
<dbReference type="GO" id="GO:0004190">
    <property type="term" value="F:aspartic-type endopeptidase activity"/>
    <property type="evidence" value="ECO:0007669"/>
    <property type="project" value="InterPro"/>
</dbReference>
<dbReference type="Gene3D" id="2.40.70.10">
    <property type="entry name" value="Acid Proteases"/>
    <property type="match status" value="2"/>
</dbReference>
<feature type="domain" description="Peptidase A2" evidence="2">
    <location>
        <begin position="50"/>
        <end position="88"/>
    </location>
</feature>
<protein>
    <submittedName>
        <fullName evidence="3">Putative aspartyl protease</fullName>
    </submittedName>
</protein>